<name>A0A507B3I5_9PEZI</name>
<dbReference type="GeneID" id="41970821"/>
<gene>
    <name evidence="2" type="ORF">E0L32_003374</name>
</gene>
<dbReference type="RefSeq" id="XP_030998523.1">
    <property type="nucleotide sequence ID" value="XM_031137667.1"/>
</dbReference>
<feature type="signal peptide" evidence="1">
    <location>
        <begin position="1"/>
        <end position="20"/>
    </location>
</feature>
<dbReference type="OrthoDB" id="2362330at2759"/>
<dbReference type="AlphaFoldDB" id="A0A507B3I5"/>
<keyword evidence="1" id="KW-0732">Signal</keyword>
<protein>
    <submittedName>
        <fullName evidence="2">Uncharacterized protein</fullName>
    </submittedName>
</protein>
<evidence type="ECO:0000256" key="1">
    <source>
        <dbReference type="SAM" id="SignalP"/>
    </source>
</evidence>
<feature type="chain" id="PRO_5021248781" evidence="1">
    <location>
        <begin position="21"/>
        <end position="279"/>
    </location>
</feature>
<sequence>MVLTSRLVLAISLLTPATYAGVSPLDPPLNTGALDGQVDAERYIKICHAKYDQCRDEMSHGNSSYAAGCRSPENWIYASDFSEATPFLDRPDIVGIQTLYRWKETENPQNRYDFSEIRENLAAARSKGKKLWVQIQDRTFYVNSNPVPNYLHTPLYDNGSVPQCDGTNCEADFQPSGYAVAQWNKHVRRRFQALLNAMANEPDGEIYGVNLAETAISVEAWPRTQLEPDLNATENPNPQTGKQFTKEEFQNYAVNCLGVNIIFWATSTPWLNETQPNGR</sequence>
<evidence type="ECO:0000313" key="2">
    <source>
        <dbReference type="EMBL" id="TPX16812.1"/>
    </source>
</evidence>
<dbReference type="InParanoid" id="A0A507B3I5"/>
<proteinExistence type="predicted"/>
<organism evidence="2 3">
    <name type="scientific">Thyridium curvatum</name>
    <dbReference type="NCBI Taxonomy" id="1093900"/>
    <lineage>
        <taxon>Eukaryota</taxon>
        <taxon>Fungi</taxon>
        <taxon>Dikarya</taxon>
        <taxon>Ascomycota</taxon>
        <taxon>Pezizomycotina</taxon>
        <taxon>Sordariomycetes</taxon>
        <taxon>Sordariomycetidae</taxon>
        <taxon>Thyridiales</taxon>
        <taxon>Thyridiaceae</taxon>
        <taxon>Thyridium</taxon>
    </lineage>
</organism>
<dbReference type="EMBL" id="SKBQ01000015">
    <property type="protein sequence ID" value="TPX16812.1"/>
    <property type="molecule type" value="Genomic_DNA"/>
</dbReference>
<accession>A0A507B3I5</accession>
<keyword evidence="3" id="KW-1185">Reference proteome</keyword>
<dbReference type="Proteomes" id="UP000319257">
    <property type="component" value="Unassembled WGS sequence"/>
</dbReference>
<evidence type="ECO:0000313" key="3">
    <source>
        <dbReference type="Proteomes" id="UP000319257"/>
    </source>
</evidence>
<comment type="caution">
    <text evidence="2">The sequence shown here is derived from an EMBL/GenBank/DDBJ whole genome shotgun (WGS) entry which is preliminary data.</text>
</comment>
<reference evidence="2 3" key="1">
    <citation type="submission" date="2019-06" db="EMBL/GenBank/DDBJ databases">
        <title>Draft genome sequence of the filamentous fungus Phialemoniopsis curvata isolated from diesel fuel.</title>
        <authorList>
            <person name="Varaljay V.A."/>
            <person name="Lyon W.J."/>
            <person name="Crouch A.L."/>
            <person name="Drake C.E."/>
            <person name="Hollomon J.M."/>
            <person name="Nadeau L.J."/>
            <person name="Nunn H.S."/>
            <person name="Stevenson B.S."/>
            <person name="Bojanowski C.L."/>
            <person name="Crookes-Goodson W.J."/>
        </authorList>
    </citation>
    <scope>NUCLEOTIDE SEQUENCE [LARGE SCALE GENOMIC DNA]</scope>
    <source>
        <strain evidence="2 3">D216</strain>
    </source>
</reference>